<dbReference type="Proteomes" id="UP000251891">
    <property type="component" value="Unassembled WGS sequence"/>
</dbReference>
<dbReference type="InterPro" id="IPR049945">
    <property type="entry name" value="AAA_22"/>
</dbReference>
<dbReference type="InterPro" id="IPR027417">
    <property type="entry name" value="P-loop_NTPase"/>
</dbReference>
<dbReference type="Pfam" id="PF00486">
    <property type="entry name" value="Trans_reg_C"/>
    <property type="match status" value="1"/>
</dbReference>
<dbReference type="EMBL" id="QLYX01000008">
    <property type="protein sequence ID" value="RAY13761.1"/>
    <property type="molecule type" value="Genomic_DNA"/>
</dbReference>
<feature type="domain" description="OmpR/PhoB-type" evidence="4">
    <location>
        <begin position="1"/>
        <end position="91"/>
    </location>
</feature>
<protein>
    <submittedName>
        <fullName evidence="5">AfsR/SARP family transcriptional regulator</fullName>
    </submittedName>
</protein>
<dbReference type="Gene3D" id="1.25.40.10">
    <property type="entry name" value="Tetratricopeptide repeat domain"/>
    <property type="match status" value="2"/>
</dbReference>
<gene>
    <name evidence="5" type="ORF">DPM19_19095</name>
</gene>
<feature type="DNA-binding region" description="OmpR/PhoB-type" evidence="3">
    <location>
        <begin position="1"/>
        <end position="91"/>
    </location>
</feature>
<dbReference type="OrthoDB" id="3194665at2"/>
<dbReference type="InterPro" id="IPR058852">
    <property type="entry name" value="HTH_77"/>
</dbReference>
<name>A0A365H3T7_9ACTN</name>
<evidence type="ECO:0000313" key="5">
    <source>
        <dbReference type="EMBL" id="RAY13761.1"/>
    </source>
</evidence>
<sequence length="1034" mass="109606">MHFGILGPVEAWRDDGEPVALGGPRVRALLALLALDAGEVVGVQRLIDELYGDDPPAEAANALQSQVSRLRRALGAGGLVEHGPTGYRLVAGPGAVDAHRFERLAGAGRRALAEGDPERAAALLRDALALWRGPVPAAGAARLAELRLAAVEDRIDAELALGAGDVAELRELVAAHPLRERPWGLLMRALDGTGRRAEALAVYAEARRVLAEELGTDPSPELAAVHLELLRGGRAAGTGLPAQLTTFVGREEELRRVGKRLAGERLVTVLGPGGVGKTRLAVEAGGRERGDVCFVDLAPLGDGAEVPQAMLSALGLRESRLRPEGSGQAADRLVAALADRRLLLILDNCEHVIDAAARIVHRLLAACPGLRVLATSREPLGITGEGLHPLPPLTLPPDGVTAGQALGYPAVRLFADRAAAARPDFSLGPAELGPVLNICSALDGLPLAIELAAARLRALPAAEIAARLDDRFRLLSRGSRTAAPRHQTLRAVVEWSWDLLTEEERVLARRLTVFAGGATLESAREVCGPLSADAADTLSDLVDKSLVIAADGRYRMLETIRTFCAERLAEAGELDRLHAAHADHLIGLAEAAEPRLREAGQLEWLARLDAERDDLHAALRRAVEHGDVRRGLRLAAPLVTYWLLRGLGGEGAALAHELLLVTGTEPPADLAEEYALCALTAIRSRADRSGLRPHLAAVEALAESIGWLFRRPLLHLLWATYSGPPPDSFPAADVAQYMEAAEPWVIALGRLGGGLQHTFSDQGDWAAAEREVTQALAEFRALGDRWGTLVSLGELAVLIEPRGDRDRAWALMDEAVRLAEELGALLDLAELLCGRGDWRVRAGELDEAAAEYRHAAAIARRSGGLEALAIARTRLGDIARLRGDLAEADRLYEQALADRTSGFSAAEAYARGYVGRGRLAVAQGDAAAARAWLHRAVTSVRDQHSHRISADSADGLAEAVLLEGDAERAAALLGLGAALRGTPAPADPGIERTAARCRAELGPARYAEARRRGGELGVADLLTMLGVARSAEGA</sequence>
<dbReference type="InterPro" id="IPR016032">
    <property type="entry name" value="Sig_transdc_resp-reg_C-effctor"/>
</dbReference>
<dbReference type="PROSITE" id="PS51755">
    <property type="entry name" value="OMPR_PHOB"/>
    <property type="match status" value="1"/>
</dbReference>
<dbReference type="PANTHER" id="PTHR47691:SF3">
    <property type="entry name" value="HTH-TYPE TRANSCRIPTIONAL REGULATOR RV0890C-RELATED"/>
    <property type="match status" value="1"/>
</dbReference>
<dbReference type="GO" id="GO:0000160">
    <property type="term" value="P:phosphorelay signal transduction system"/>
    <property type="evidence" value="ECO:0007669"/>
    <property type="project" value="InterPro"/>
</dbReference>
<dbReference type="GO" id="GO:0003677">
    <property type="term" value="F:DNA binding"/>
    <property type="evidence" value="ECO:0007669"/>
    <property type="project" value="UniProtKB-UniRule"/>
</dbReference>
<evidence type="ECO:0000256" key="2">
    <source>
        <dbReference type="ARBA" id="ARBA00023125"/>
    </source>
</evidence>
<keyword evidence="6" id="KW-1185">Reference proteome</keyword>
<dbReference type="InterPro" id="IPR011990">
    <property type="entry name" value="TPR-like_helical_dom_sf"/>
</dbReference>
<comment type="caution">
    <text evidence="5">The sequence shown here is derived from an EMBL/GenBank/DDBJ whole genome shotgun (WGS) entry which is preliminary data.</text>
</comment>
<dbReference type="SMART" id="SM01043">
    <property type="entry name" value="BTAD"/>
    <property type="match status" value="1"/>
</dbReference>
<comment type="similarity">
    <text evidence="1">Belongs to the AfsR/DnrI/RedD regulatory family.</text>
</comment>
<dbReference type="PRINTS" id="PR00364">
    <property type="entry name" value="DISEASERSIST"/>
</dbReference>
<reference evidence="5 6" key="1">
    <citation type="submission" date="2018-06" db="EMBL/GenBank/DDBJ databases">
        <title>Actinomadura craniellae sp. nov. isolated from marine sponge Craniella sp.</title>
        <authorList>
            <person name="Li L."/>
            <person name="Xu Q.H."/>
            <person name="Lin H.W."/>
            <person name="Lu Y.H."/>
        </authorList>
    </citation>
    <scope>NUCLEOTIDE SEQUENCE [LARGE SCALE GENOMIC DNA]</scope>
    <source>
        <strain evidence="5 6">LHW63021</strain>
    </source>
</reference>
<evidence type="ECO:0000256" key="3">
    <source>
        <dbReference type="PROSITE-ProRule" id="PRU01091"/>
    </source>
</evidence>
<proteinExistence type="inferred from homology"/>
<dbReference type="InterPro" id="IPR036388">
    <property type="entry name" value="WH-like_DNA-bd_sf"/>
</dbReference>
<dbReference type="Pfam" id="PF25872">
    <property type="entry name" value="HTH_77"/>
    <property type="match status" value="1"/>
</dbReference>
<accession>A0A365H3T7</accession>
<evidence type="ECO:0000313" key="6">
    <source>
        <dbReference type="Proteomes" id="UP000251891"/>
    </source>
</evidence>
<dbReference type="Pfam" id="PF13401">
    <property type="entry name" value="AAA_22"/>
    <property type="match status" value="1"/>
</dbReference>
<dbReference type="GO" id="GO:0016887">
    <property type="term" value="F:ATP hydrolysis activity"/>
    <property type="evidence" value="ECO:0007669"/>
    <property type="project" value="InterPro"/>
</dbReference>
<dbReference type="Gene3D" id="3.40.50.300">
    <property type="entry name" value="P-loop containing nucleotide triphosphate hydrolases"/>
    <property type="match status" value="1"/>
</dbReference>
<dbReference type="SUPFAM" id="SSF46894">
    <property type="entry name" value="C-terminal effector domain of the bipartite response regulators"/>
    <property type="match status" value="1"/>
</dbReference>
<dbReference type="InterPro" id="IPR005158">
    <property type="entry name" value="BTAD"/>
</dbReference>
<dbReference type="GO" id="GO:0006355">
    <property type="term" value="P:regulation of DNA-templated transcription"/>
    <property type="evidence" value="ECO:0007669"/>
    <property type="project" value="InterPro"/>
</dbReference>
<dbReference type="PANTHER" id="PTHR47691">
    <property type="entry name" value="REGULATOR-RELATED"/>
    <property type="match status" value="1"/>
</dbReference>
<dbReference type="AlphaFoldDB" id="A0A365H3T7"/>
<dbReference type="Pfam" id="PF13424">
    <property type="entry name" value="TPR_12"/>
    <property type="match status" value="1"/>
</dbReference>
<dbReference type="Pfam" id="PF03704">
    <property type="entry name" value="BTAD"/>
    <property type="match status" value="1"/>
</dbReference>
<keyword evidence="2 3" id="KW-0238">DNA-binding</keyword>
<dbReference type="InterPro" id="IPR001867">
    <property type="entry name" value="OmpR/PhoB-type_DNA-bd"/>
</dbReference>
<dbReference type="CDD" id="cd15831">
    <property type="entry name" value="BTAD"/>
    <property type="match status" value="1"/>
</dbReference>
<dbReference type="SUPFAM" id="SSF52540">
    <property type="entry name" value="P-loop containing nucleoside triphosphate hydrolases"/>
    <property type="match status" value="1"/>
</dbReference>
<dbReference type="RefSeq" id="WP_111869299.1">
    <property type="nucleotide sequence ID" value="NZ_QLYX01000008.1"/>
</dbReference>
<dbReference type="SMART" id="SM00862">
    <property type="entry name" value="Trans_reg_C"/>
    <property type="match status" value="1"/>
</dbReference>
<evidence type="ECO:0000256" key="1">
    <source>
        <dbReference type="ARBA" id="ARBA00005820"/>
    </source>
</evidence>
<organism evidence="5 6">
    <name type="scientific">Actinomadura craniellae</name>
    <dbReference type="NCBI Taxonomy" id="2231787"/>
    <lineage>
        <taxon>Bacteria</taxon>
        <taxon>Bacillati</taxon>
        <taxon>Actinomycetota</taxon>
        <taxon>Actinomycetes</taxon>
        <taxon>Streptosporangiales</taxon>
        <taxon>Thermomonosporaceae</taxon>
        <taxon>Actinomadura</taxon>
    </lineage>
</organism>
<dbReference type="SUPFAM" id="SSF48452">
    <property type="entry name" value="TPR-like"/>
    <property type="match status" value="3"/>
</dbReference>
<evidence type="ECO:0000259" key="4">
    <source>
        <dbReference type="PROSITE" id="PS51755"/>
    </source>
</evidence>
<dbReference type="Gene3D" id="1.10.10.10">
    <property type="entry name" value="Winged helix-like DNA-binding domain superfamily/Winged helix DNA-binding domain"/>
    <property type="match status" value="1"/>
</dbReference>